<dbReference type="PANTHER" id="PTHR11176">
    <property type="entry name" value="BOULE-RELATED"/>
    <property type="match status" value="1"/>
</dbReference>
<dbReference type="Proteomes" id="UP000243459">
    <property type="component" value="Chromosome 7"/>
</dbReference>
<name>A0A5P1EEQ3_ASPOF</name>
<reference evidence="4" key="1">
    <citation type="journal article" date="2017" name="Nat. Commun.">
        <title>The asparagus genome sheds light on the origin and evolution of a young Y chromosome.</title>
        <authorList>
            <person name="Harkess A."/>
            <person name="Zhou J."/>
            <person name="Xu C."/>
            <person name="Bowers J.E."/>
            <person name="Van der Hulst R."/>
            <person name="Ayyampalayam S."/>
            <person name="Mercati F."/>
            <person name="Riccardi P."/>
            <person name="McKain M.R."/>
            <person name="Kakrana A."/>
            <person name="Tang H."/>
            <person name="Ray J."/>
            <person name="Groenendijk J."/>
            <person name="Arikit S."/>
            <person name="Mathioni S.M."/>
            <person name="Nakano M."/>
            <person name="Shan H."/>
            <person name="Telgmann-Rauber A."/>
            <person name="Kanno A."/>
            <person name="Yue Z."/>
            <person name="Chen H."/>
            <person name="Li W."/>
            <person name="Chen Y."/>
            <person name="Xu X."/>
            <person name="Zhang Y."/>
            <person name="Luo S."/>
            <person name="Chen H."/>
            <person name="Gao J."/>
            <person name="Mao Z."/>
            <person name="Pires J.C."/>
            <person name="Luo M."/>
            <person name="Kudrna D."/>
            <person name="Wing R.A."/>
            <person name="Meyers B.C."/>
            <person name="Yi K."/>
            <person name="Kong H."/>
            <person name="Lavrijsen P."/>
            <person name="Sunseri F."/>
            <person name="Falavigna A."/>
            <person name="Ye Y."/>
            <person name="Leebens-Mack J.H."/>
            <person name="Chen G."/>
        </authorList>
    </citation>
    <scope>NUCLEOTIDE SEQUENCE [LARGE SCALE GENOMIC DNA]</scope>
    <source>
        <strain evidence="4">cv. DH0086</strain>
    </source>
</reference>
<dbReference type="PANTHER" id="PTHR11176:SF22">
    <property type="entry name" value="RNA-BINDING PROTEIN 38-LIKE ISOFORM X1"/>
    <property type="match status" value="1"/>
</dbReference>
<dbReference type="AlphaFoldDB" id="A0A5P1EEQ3"/>
<evidence type="ECO:0008006" key="5">
    <source>
        <dbReference type="Google" id="ProtNLM"/>
    </source>
</evidence>
<protein>
    <recommendedName>
        <fullName evidence="5">RNA-binding protein 38</fullName>
    </recommendedName>
</protein>
<evidence type="ECO:0000256" key="1">
    <source>
        <dbReference type="ARBA" id="ARBA00022884"/>
    </source>
</evidence>
<dbReference type="GO" id="GO:0003723">
    <property type="term" value="F:RNA binding"/>
    <property type="evidence" value="ECO:0007669"/>
    <property type="project" value="UniProtKB-KW"/>
</dbReference>
<sequence>MRACQDPSPVIDGRRANCNLASLGASNRTRPPAPQYAMDRFRPQRMLASAYRGPSTSSMSTAYYHHPVPFSVYGYSAGAGYSQESMYPMNYFGIGAQQQQQQQFAAYYPSAAAAAANPGVFANYYPYYAQYSQSAQAHSGFGLHYPQMLQYPYLPQQFGSGSSTPILSLPASNAAQFAGSQPAPSTATDRSNTSS</sequence>
<feature type="region of interest" description="Disordered" evidence="2">
    <location>
        <begin position="175"/>
        <end position="195"/>
    </location>
</feature>
<gene>
    <name evidence="3" type="ORF">A4U43_C07F24700</name>
</gene>
<dbReference type="Gramene" id="ONK64342">
    <property type="protein sequence ID" value="ONK64342"/>
    <property type="gene ID" value="A4U43_C07F24700"/>
</dbReference>
<organism evidence="3 4">
    <name type="scientific">Asparagus officinalis</name>
    <name type="common">Garden asparagus</name>
    <dbReference type="NCBI Taxonomy" id="4686"/>
    <lineage>
        <taxon>Eukaryota</taxon>
        <taxon>Viridiplantae</taxon>
        <taxon>Streptophyta</taxon>
        <taxon>Embryophyta</taxon>
        <taxon>Tracheophyta</taxon>
        <taxon>Spermatophyta</taxon>
        <taxon>Magnoliopsida</taxon>
        <taxon>Liliopsida</taxon>
        <taxon>Asparagales</taxon>
        <taxon>Asparagaceae</taxon>
        <taxon>Asparagoideae</taxon>
        <taxon>Asparagus</taxon>
    </lineage>
</organism>
<proteinExistence type="predicted"/>
<keyword evidence="4" id="KW-1185">Reference proteome</keyword>
<dbReference type="EMBL" id="CM007387">
    <property type="protein sequence ID" value="ONK64342.1"/>
    <property type="molecule type" value="Genomic_DNA"/>
</dbReference>
<dbReference type="OMA" id="SAFFHEN"/>
<keyword evidence="1" id="KW-0694">RNA-binding</keyword>
<accession>A0A5P1EEQ3</accession>
<evidence type="ECO:0000313" key="4">
    <source>
        <dbReference type="Proteomes" id="UP000243459"/>
    </source>
</evidence>
<evidence type="ECO:0000256" key="2">
    <source>
        <dbReference type="SAM" id="MobiDB-lite"/>
    </source>
</evidence>
<evidence type="ECO:0000313" key="3">
    <source>
        <dbReference type="EMBL" id="ONK64342.1"/>
    </source>
</evidence>